<feature type="transmembrane region" description="Helical" evidence="1">
    <location>
        <begin position="184"/>
        <end position="207"/>
    </location>
</feature>
<comment type="caution">
    <text evidence="3">The sequence shown here is derived from an EMBL/GenBank/DDBJ whole genome shotgun (WGS) entry which is preliminary data.</text>
</comment>
<feature type="transmembrane region" description="Helical" evidence="1">
    <location>
        <begin position="21"/>
        <end position="41"/>
    </location>
</feature>
<dbReference type="RefSeq" id="WP_019999728.1">
    <property type="nucleotide sequence ID" value="NZ_CP192217.1"/>
</dbReference>
<keyword evidence="5" id="KW-1185">Reference proteome</keyword>
<keyword evidence="1" id="KW-0812">Transmembrane</keyword>
<organism evidence="3 4">
    <name type="scientific">Halodesulfovibrio aestuarii</name>
    <dbReference type="NCBI Taxonomy" id="126333"/>
    <lineage>
        <taxon>Bacteria</taxon>
        <taxon>Pseudomonadati</taxon>
        <taxon>Thermodesulfobacteriota</taxon>
        <taxon>Desulfovibrionia</taxon>
        <taxon>Desulfovibrionales</taxon>
        <taxon>Desulfovibrionaceae</taxon>
        <taxon>Halodesulfovibrio</taxon>
    </lineage>
</organism>
<evidence type="ECO:0000313" key="5">
    <source>
        <dbReference type="Proteomes" id="UP001568358"/>
    </source>
</evidence>
<proteinExistence type="predicted"/>
<protein>
    <recommendedName>
        <fullName evidence="6">DUF4203 domain-containing protein</fullName>
    </recommendedName>
</protein>
<evidence type="ECO:0000256" key="1">
    <source>
        <dbReference type="SAM" id="Phobius"/>
    </source>
</evidence>
<evidence type="ECO:0000313" key="2">
    <source>
        <dbReference type="EMBL" id="MEZ6853985.1"/>
    </source>
</evidence>
<keyword evidence="1" id="KW-0472">Membrane</keyword>
<name>A0A8G2CBX9_9BACT</name>
<reference evidence="2 5" key="2">
    <citation type="submission" date="2024-07" db="EMBL/GenBank/DDBJ databases">
        <title>Active virus-host system and metabolic interactions in a Lokiarchaeon culture.</title>
        <authorList>
            <person name="Ponce Toledo R.I."/>
            <person name="Rodrigues Oliveira T."/>
            <person name="Schleper C."/>
        </authorList>
    </citation>
    <scope>NUCLEOTIDE SEQUENCE [LARGE SCALE GENOMIC DNA]</scope>
    <source>
        <strain evidence="2 5">B35</strain>
    </source>
</reference>
<reference evidence="3 4" key="1">
    <citation type="submission" date="2016-11" db="EMBL/GenBank/DDBJ databases">
        <authorList>
            <person name="Varghese N."/>
            <person name="Submissions S."/>
        </authorList>
    </citation>
    <scope>NUCLEOTIDE SEQUENCE [LARGE SCALE GENOMIC DNA]</scope>
    <source>
        <strain evidence="3 4">DSM 17919</strain>
    </source>
</reference>
<dbReference type="EMBL" id="JBFSOO010000007">
    <property type="protein sequence ID" value="MEZ6853985.1"/>
    <property type="molecule type" value="Genomic_DNA"/>
</dbReference>
<feature type="transmembrane region" description="Helical" evidence="1">
    <location>
        <begin position="130"/>
        <end position="148"/>
    </location>
</feature>
<dbReference type="Proteomes" id="UP001568358">
    <property type="component" value="Unassembled WGS sequence"/>
</dbReference>
<accession>A0A8G2CBX9</accession>
<feature type="transmembrane region" description="Helical" evidence="1">
    <location>
        <begin position="154"/>
        <end position="172"/>
    </location>
</feature>
<sequence>MKQSMRTKWNELRGVLAVQCRSFWMMWGVCLLLLASAFYAAGSVFAAIAFGGILGCVGAMLLGELGAFVQDGEFDTVSAGIAILAAVMASAGFFVPVKWTVVAGCLLSSGLLLCFLLKRLDHETGMNIQSGMWLGSVLTAMLCVFLYAGPYSQFVHLSAYLLSVGLYGLFLLNLANGAEQGLQAAWYVALIIGIACLGGTAFNLLKIDPDPEIIFSGLATGLGCTMLYSPIKQLLATMAKRHEEDWKDFL</sequence>
<dbReference type="Proteomes" id="UP000184001">
    <property type="component" value="Unassembled WGS sequence"/>
</dbReference>
<feature type="transmembrane region" description="Helical" evidence="1">
    <location>
        <begin position="213"/>
        <end position="231"/>
    </location>
</feature>
<feature type="transmembrane region" description="Helical" evidence="1">
    <location>
        <begin position="76"/>
        <end position="95"/>
    </location>
</feature>
<feature type="transmembrane region" description="Helical" evidence="1">
    <location>
        <begin position="101"/>
        <end position="118"/>
    </location>
</feature>
<keyword evidence="1" id="KW-1133">Transmembrane helix</keyword>
<evidence type="ECO:0008006" key="6">
    <source>
        <dbReference type="Google" id="ProtNLM"/>
    </source>
</evidence>
<dbReference type="AlphaFoldDB" id="A0A8G2CBX9"/>
<evidence type="ECO:0000313" key="4">
    <source>
        <dbReference type="Proteomes" id="UP000184001"/>
    </source>
</evidence>
<dbReference type="EMBL" id="FQZR01000006">
    <property type="protein sequence ID" value="SHJ46358.1"/>
    <property type="molecule type" value="Genomic_DNA"/>
</dbReference>
<feature type="transmembrane region" description="Helical" evidence="1">
    <location>
        <begin position="47"/>
        <end position="69"/>
    </location>
</feature>
<gene>
    <name evidence="2" type="ORF">AB2Z07_10675</name>
    <name evidence="3" type="ORF">SAMN05660830_02487</name>
</gene>
<evidence type="ECO:0000313" key="3">
    <source>
        <dbReference type="EMBL" id="SHJ46358.1"/>
    </source>
</evidence>